<dbReference type="AlphaFoldDB" id="A0A191VBA2"/>
<keyword evidence="2" id="KW-0614">Plasmid</keyword>
<evidence type="ECO:0000313" key="3">
    <source>
        <dbReference type="Proteomes" id="UP000078468"/>
    </source>
</evidence>
<dbReference type="PANTHER" id="PTHR14136:SF17">
    <property type="entry name" value="BTB_POZ DOMAIN-CONTAINING PROTEIN KCTD9"/>
    <property type="match status" value="1"/>
</dbReference>
<reference evidence="2 3" key="1">
    <citation type="submission" date="2016-05" db="EMBL/GenBank/DDBJ databases">
        <title>Non-Contiguous Finished Genome Sequence of Streptomyces parvulus 2297 Integrated Site-Specifically with Actinophage R4.</title>
        <authorList>
            <person name="Nishizawa T."/>
            <person name="Miura T."/>
            <person name="Harada C."/>
            <person name="Guo Y."/>
            <person name="Narisawa K."/>
            <person name="Ohta H."/>
            <person name="Takahashi H."/>
            <person name="Shirai M."/>
        </authorList>
    </citation>
    <scope>NUCLEOTIDE SEQUENCE [LARGE SCALE GENOMIC DNA]</scope>
    <source>
        <strain evidence="2 3">2297</strain>
        <plasmid evidence="3">pspa1</plasmid>
    </source>
</reference>
<feature type="transmembrane region" description="Helical" evidence="1">
    <location>
        <begin position="87"/>
        <end position="117"/>
    </location>
</feature>
<evidence type="ECO:0000313" key="2">
    <source>
        <dbReference type="EMBL" id="ANJ12153.1"/>
    </source>
</evidence>
<dbReference type="Pfam" id="PF00805">
    <property type="entry name" value="Pentapeptide"/>
    <property type="match status" value="3"/>
</dbReference>
<accession>A0A191VBA2</accession>
<proteinExistence type="predicted"/>
<dbReference type="Gene3D" id="2.160.20.80">
    <property type="entry name" value="E3 ubiquitin-protein ligase SopA"/>
    <property type="match status" value="1"/>
</dbReference>
<keyword evidence="1" id="KW-1133">Transmembrane helix</keyword>
<sequence length="427" mass="46069">MRMVFVVLARLVHRWHAWQARRAATRADLDRRRRWARRKRRSLRWAGGFGIAAGVLLVLVGLPLLLWKGPAFLDGQYIKASTLKGGTSAAMAALITGLRTSIVAFTAALGAGIALLYTARTYRLTRRGQITDRFTKALERLGSDEVYVRIGGILALEQIVRDAPEQAATDAARVLGHFIRERAPKAGSDDVSLPESPEADVQEALTALTRPASRTHVDPREPLNLRGLHLAGAHLAGADLTRADLSGATLANADLTKATLTRARLTDARLTQAILIRARLTGAILNMTTLTKVHLQGATLTGAKLQEAALTEANCYGAILRKADLQKANLTKANLQEADLTEANLRWATLTQASLDGANLTKAYLRRATLTEADLDGANLAEANLCGASLIGVEYLNVRSICSAVTDRTTELPPKFYPRTDTPAAPG</sequence>
<evidence type="ECO:0000256" key="1">
    <source>
        <dbReference type="SAM" id="Phobius"/>
    </source>
</evidence>
<dbReference type="InterPro" id="IPR001646">
    <property type="entry name" value="5peptide_repeat"/>
</dbReference>
<dbReference type="KEGG" id="spav:Spa2297_34395"/>
<geneLocation type="plasmid" evidence="3">
    <name>pspa1</name>
</geneLocation>
<protein>
    <recommendedName>
        <fullName evidence="4">Pentapeptide repeat-containing protein</fullName>
    </recommendedName>
</protein>
<feature type="transmembrane region" description="Helical" evidence="1">
    <location>
        <begin position="42"/>
        <end position="67"/>
    </location>
</feature>
<evidence type="ECO:0008006" key="4">
    <source>
        <dbReference type="Google" id="ProtNLM"/>
    </source>
</evidence>
<dbReference type="PANTHER" id="PTHR14136">
    <property type="entry name" value="BTB_POZ DOMAIN-CONTAINING PROTEIN KCTD9"/>
    <property type="match status" value="1"/>
</dbReference>
<organism evidence="2 3">
    <name type="scientific">Streptomyces parvulus</name>
    <dbReference type="NCBI Taxonomy" id="146923"/>
    <lineage>
        <taxon>Bacteria</taxon>
        <taxon>Bacillati</taxon>
        <taxon>Actinomycetota</taxon>
        <taxon>Actinomycetes</taxon>
        <taxon>Kitasatosporales</taxon>
        <taxon>Streptomycetaceae</taxon>
        <taxon>Streptomyces</taxon>
    </lineage>
</organism>
<keyword evidence="1" id="KW-0472">Membrane</keyword>
<dbReference type="SUPFAM" id="SSF141571">
    <property type="entry name" value="Pentapeptide repeat-like"/>
    <property type="match status" value="1"/>
</dbReference>
<gene>
    <name evidence="2" type="ORF">Spa2297_34395</name>
</gene>
<dbReference type="EMBL" id="CP015867">
    <property type="protein sequence ID" value="ANJ12153.1"/>
    <property type="molecule type" value="Genomic_DNA"/>
</dbReference>
<dbReference type="InterPro" id="IPR051082">
    <property type="entry name" value="Pentapeptide-BTB/POZ_domain"/>
</dbReference>
<dbReference type="Proteomes" id="UP000078468">
    <property type="component" value="Plasmid pspa1"/>
</dbReference>
<name>A0A191VBA2_9ACTN</name>
<keyword evidence="1" id="KW-0812">Transmembrane</keyword>